<dbReference type="SUPFAM" id="SSF51004">
    <property type="entry name" value="C-terminal (heme d1) domain of cytochrome cd1-nitrite reductase"/>
    <property type="match status" value="1"/>
</dbReference>
<feature type="repeat" description="WD" evidence="3">
    <location>
        <begin position="1"/>
        <end position="24"/>
    </location>
</feature>
<dbReference type="PROSITE" id="PS50294">
    <property type="entry name" value="WD_REPEATS_REGION"/>
    <property type="match status" value="4"/>
</dbReference>
<reference evidence="4" key="1">
    <citation type="submission" date="2020-09" db="EMBL/GenBank/DDBJ databases">
        <title>Comparative genome analyses of four rice-infecting Rhizoctonia solani isolates reveal extensive enrichment of homogalacturonan modification genes.</title>
        <authorList>
            <person name="Lee D.-Y."/>
            <person name="Jeon J."/>
            <person name="Kim K.-T."/>
            <person name="Cheong K."/>
            <person name="Song H."/>
            <person name="Choi G."/>
            <person name="Ko J."/>
            <person name="Opiyo S.O."/>
            <person name="Zuo S."/>
            <person name="Madhav S."/>
            <person name="Lee Y.-H."/>
            <person name="Wang G.-L."/>
        </authorList>
    </citation>
    <scope>NUCLEOTIDE SEQUENCE</scope>
    <source>
        <strain evidence="4">AG1-IA B2</strain>
    </source>
</reference>
<comment type="caution">
    <text evidence="4">The sequence shown here is derived from an EMBL/GenBank/DDBJ whole genome shotgun (WGS) entry which is preliminary data.</text>
</comment>
<organism evidence="4 5">
    <name type="scientific">Rhizoctonia solani</name>
    <dbReference type="NCBI Taxonomy" id="456999"/>
    <lineage>
        <taxon>Eukaryota</taxon>
        <taxon>Fungi</taxon>
        <taxon>Dikarya</taxon>
        <taxon>Basidiomycota</taxon>
        <taxon>Agaricomycotina</taxon>
        <taxon>Agaricomycetes</taxon>
        <taxon>Cantharellales</taxon>
        <taxon>Ceratobasidiaceae</taxon>
        <taxon>Rhizoctonia</taxon>
    </lineage>
</organism>
<name>A0A8H7IJ89_9AGAM</name>
<feature type="repeat" description="WD" evidence="3">
    <location>
        <begin position="184"/>
        <end position="216"/>
    </location>
</feature>
<dbReference type="EMBL" id="JACYCF010000006">
    <property type="protein sequence ID" value="KAF8756761.1"/>
    <property type="molecule type" value="Genomic_DNA"/>
</dbReference>
<feature type="repeat" description="WD" evidence="3">
    <location>
        <begin position="382"/>
        <end position="414"/>
    </location>
</feature>
<evidence type="ECO:0000313" key="5">
    <source>
        <dbReference type="Proteomes" id="UP000614334"/>
    </source>
</evidence>
<feature type="repeat" description="WD" evidence="3">
    <location>
        <begin position="337"/>
        <end position="378"/>
    </location>
</feature>
<dbReference type="PROSITE" id="PS50082">
    <property type="entry name" value="WD_REPEATS_2"/>
    <property type="match status" value="5"/>
</dbReference>
<evidence type="ECO:0000256" key="3">
    <source>
        <dbReference type="PROSITE-ProRule" id="PRU00221"/>
    </source>
</evidence>
<dbReference type="PANTHER" id="PTHR19879:SF9">
    <property type="entry name" value="TRANSCRIPTION INITIATION FACTOR TFIID SUBUNIT 5"/>
    <property type="match status" value="1"/>
</dbReference>
<dbReference type="InterPro" id="IPR020472">
    <property type="entry name" value="WD40_PAC1"/>
</dbReference>
<dbReference type="Pfam" id="PF00400">
    <property type="entry name" value="WD40"/>
    <property type="match status" value="6"/>
</dbReference>
<keyword evidence="2" id="KW-0677">Repeat</keyword>
<dbReference type="Gene3D" id="2.130.10.10">
    <property type="entry name" value="YVTN repeat-like/Quinoprotein amine dehydrogenase"/>
    <property type="match status" value="4"/>
</dbReference>
<proteinExistence type="predicted"/>
<dbReference type="SUPFAM" id="SSF50978">
    <property type="entry name" value="WD40 repeat-like"/>
    <property type="match status" value="1"/>
</dbReference>
<dbReference type="AlphaFoldDB" id="A0A8H7IJ89"/>
<dbReference type="CDD" id="cd00200">
    <property type="entry name" value="WD40"/>
    <property type="match status" value="1"/>
</dbReference>
<dbReference type="SMART" id="SM00320">
    <property type="entry name" value="WD40"/>
    <property type="match status" value="6"/>
</dbReference>
<evidence type="ECO:0000256" key="1">
    <source>
        <dbReference type="ARBA" id="ARBA00022574"/>
    </source>
</evidence>
<dbReference type="InterPro" id="IPR011048">
    <property type="entry name" value="Haem_d1_sf"/>
</dbReference>
<keyword evidence="1 3" id="KW-0853">WD repeat</keyword>
<dbReference type="InterPro" id="IPR001680">
    <property type="entry name" value="WD40_rpt"/>
</dbReference>
<evidence type="ECO:0000256" key="2">
    <source>
        <dbReference type="ARBA" id="ARBA00022737"/>
    </source>
</evidence>
<gene>
    <name evidence="4" type="ORF">RHS01_04605</name>
</gene>
<sequence length="473" mass="51135">MFASGSYDSTVIAWDAYTGARLVGPIKAHDDKTLSVCFSLTASISFRGPWTIPHVSGTHAMAVSYPTPSHVTLIQSYNTTFFPGDRYIACGLDSDECPMVILSTSTGEQAPGWHVQQGSPMRVISFSPDCKHAVTGHNSGDVRAQRLDQVDRVLAKRKQATDSLGRWTVYAWDLQSGHGNPWLFGKHQEDVCCVVFSPDGTRAISCSSDRTVKLWNALQSISCNRQPWKPPASAVWSVAVSPDGSRIAAASGDHALYMFNAHDGSTTVEPLVAHTAEVLSVAFSHDGSNYPTPSRAHGQDLVSFFLADGRWVVSASSDKTMRIRGMGDDTLIASELVAAHENRVYSASFSFDGKRVVSGCADRTIRVWDPQTLSLLLDPFGSQTHTGEINSVTFSPDDRLIASGSFDCTICVFDSYTGHLVLGPLSAHTDWVRSVVFSPDGAHIVSGSDDRTVRVWSVKDGAAVCEPNARSSK</sequence>
<evidence type="ECO:0000313" key="4">
    <source>
        <dbReference type="EMBL" id="KAF8756761.1"/>
    </source>
</evidence>
<feature type="repeat" description="WD" evidence="3">
    <location>
        <begin position="425"/>
        <end position="466"/>
    </location>
</feature>
<dbReference type="InterPro" id="IPR036322">
    <property type="entry name" value="WD40_repeat_dom_sf"/>
</dbReference>
<accession>A0A8H7IJ89</accession>
<dbReference type="InterPro" id="IPR015943">
    <property type="entry name" value="WD40/YVTN_repeat-like_dom_sf"/>
</dbReference>
<dbReference type="PRINTS" id="PR00320">
    <property type="entry name" value="GPROTEINBRPT"/>
</dbReference>
<protein>
    <submittedName>
        <fullName evidence="4">Anaphase-promoting complex binding</fullName>
    </submittedName>
</protein>
<dbReference type="Proteomes" id="UP000614334">
    <property type="component" value="Unassembled WGS sequence"/>
</dbReference>
<dbReference type="PANTHER" id="PTHR19879">
    <property type="entry name" value="TRANSCRIPTION INITIATION FACTOR TFIID"/>
    <property type="match status" value="1"/>
</dbReference>